<dbReference type="GO" id="GO:0004190">
    <property type="term" value="F:aspartic-type endopeptidase activity"/>
    <property type="evidence" value="ECO:0007669"/>
    <property type="project" value="UniProtKB-KW"/>
</dbReference>
<dbReference type="SUPFAM" id="SSF54160">
    <property type="entry name" value="Chromo domain-like"/>
    <property type="match status" value="1"/>
</dbReference>
<evidence type="ECO:0000256" key="8">
    <source>
        <dbReference type="ARBA" id="ARBA00022801"/>
    </source>
</evidence>
<dbReference type="Pfam" id="PF00078">
    <property type="entry name" value="RVT_1"/>
    <property type="match status" value="1"/>
</dbReference>
<feature type="domain" description="Integrase catalytic" evidence="17">
    <location>
        <begin position="445"/>
        <end position="609"/>
    </location>
</feature>
<keyword evidence="9" id="KW-0460">Magnesium</keyword>
<dbReference type="GO" id="GO:0003677">
    <property type="term" value="F:DNA binding"/>
    <property type="evidence" value="ECO:0007669"/>
    <property type="project" value="UniProtKB-KW"/>
</dbReference>
<evidence type="ECO:0000256" key="11">
    <source>
        <dbReference type="ARBA" id="ARBA00022918"/>
    </source>
</evidence>
<dbReference type="PANTHER" id="PTHR37984">
    <property type="entry name" value="PROTEIN CBG26694"/>
    <property type="match status" value="1"/>
</dbReference>
<dbReference type="GO" id="GO:0046872">
    <property type="term" value="F:metal ion binding"/>
    <property type="evidence" value="ECO:0007669"/>
    <property type="project" value="UniProtKB-KW"/>
</dbReference>
<evidence type="ECO:0000256" key="4">
    <source>
        <dbReference type="ARBA" id="ARBA00022722"/>
    </source>
</evidence>
<dbReference type="FunFam" id="3.10.10.10:FF:000007">
    <property type="entry name" value="Retrovirus-related Pol polyprotein from transposon 17.6-like Protein"/>
    <property type="match status" value="1"/>
</dbReference>
<dbReference type="InterPro" id="IPR036397">
    <property type="entry name" value="RNaseH_sf"/>
</dbReference>
<sequence length="803" mass="90626">MRPEDRHKTAFRTSQGHYEFLVMPFGLTNAPATFQALMNHVFAPHLRKFILVFFDDILVYSPSAVLHQEHLRQTLLLLRKHRLYAKLSKCSFGQPQVEYLGHVIGEAGVSTEPNKIAAMLNWPPPTSVKALRGFLGLTGYYRKFIRHYGIISRPLTDLLKKNSFTWTAEAQSAFLALKTAMSEAPVLALPNFAVPFTLETDACGTGAGAVLSQQGRPIAYFSKSFGVRNQGRSTYEKEFLAVLMAVDQWRHYLEGRPFTILTDHESLKFLFQQKIHTEIQKKGLVKLLGLDFQIKYRRGKFNGAADALSRRFEGEEAAGCSALSTVIPEWMVEVEQTYAGDPWVTERIAAASLTPSGPSLWSYSQGVLRYKGSIVVGSAGYMREKLLKLFHSSAVGGHSGVQGTYQRLKSHFYWVGMKAVVQAWVKACDVCSRCKAEAVASPGLLQPLPIPHQAWQDISIDFVEGLPRSKGKDILFVVVDRFTKYSHFFALSHPYTAESVAQIFFDGVFKLHGMPKTIVSDRDSTFTSSFWTEFFRLQNVDLHYSTAYHPQTDGQTKRVNRCLEDFLRCMTFHRPQDWADWVTLAEWCYNTHFQVSIRLTPFEALYGFPPSFFGISGVESSPVGAVEDRLARQQQLISFLRHNLTVAQNRQKQHADKRRSERSFQVGDRVYLRLQPFRQGSVVGRQGSKLGPRFFGPYLVLARVGTVAYKLQLPADAKIHPVFHVSQLKRCGALHVPEVSSLPGVDEQGSLKLTPEAILARQCVQQGNQAVTQILVHWSHQSPADATWEDYRSFKLQFPSFPA</sequence>
<dbReference type="Gene3D" id="3.10.10.10">
    <property type="entry name" value="HIV Type 1 Reverse Transcriptase, subunit A, domain 1"/>
    <property type="match status" value="1"/>
</dbReference>
<dbReference type="InterPro" id="IPR050951">
    <property type="entry name" value="Retrovirus_Pol_polyprotein"/>
</dbReference>
<evidence type="ECO:0000256" key="12">
    <source>
        <dbReference type="ARBA" id="ARBA00022932"/>
    </source>
</evidence>
<dbReference type="Gene3D" id="3.30.420.10">
    <property type="entry name" value="Ribonuclease H-like superfamily/Ribonuclease H"/>
    <property type="match status" value="1"/>
</dbReference>
<keyword evidence="11" id="KW-0695">RNA-directed DNA polymerase</keyword>
<evidence type="ECO:0000256" key="7">
    <source>
        <dbReference type="ARBA" id="ARBA00022759"/>
    </source>
</evidence>
<dbReference type="InterPro" id="IPR043128">
    <property type="entry name" value="Rev_trsase/Diguanyl_cyclase"/>
</dbReference>
<dbReference type="FunFam" id="3.30.70.270:FF:000020">
    <property type="entry name" value="Transposon Tf2-6 polyprotein-like Protein"/>
    <property type="match status" value="1"/>
</dbReference>
<dbReference type="InterPro" id="IPR041577">
    <property type="entry name" value="RT_RNaseH_2"/>
</dbReference>
<dbReference type="InterPro" id="IPR001584">
    <property type="entry name" value="Integrase_cat-core"/>
</dbReference>
<dbReference type="FunFam" id="1.10.340.70:FF:000001">
    <property type="entry name" value="Retrovirus-related Pol polyprotein from transposon gypsy-like Protein"/>
    <property type="match status" value="1"/>
</dbReference>
<dbReference type="InterPro" id="IPR016197">
    <property type="entry name" value="Chromo-like_dom_sf"/>
</dbReference>
<keyword evidence="5" id="KW-0479">Metal-binding</keyword>
<evidence type="ECO:0000256" key="1">
    <source>
        <dbReference type="ARBA" id="ARBA00022670"/>
    </source>
</evidence>
<evidence type="ECO:0000313" key="18">
    <source>
        <dbReference type="EMBL" id="CAL1371586.1"/>
    </source>
</evidence>
<evidence type="ECO:0000256" key="13">
    <source>
        <dbReference type="ARBA" id="ARBA00023125"/>
    </source>
</evidence>
<organism evidence="18 19">
    <name type="scientific">Linum trigynum</name>
    <dbReference type="NCBI Taxonomy" id="586398"/>
    <lineage>
        <taxon>Eukaryota</taxon>
        <taxon>Viridiplantae</taxon>
        <taxon>Streptophyta</taxon>
        <taxon>Embryophyta</taxon>
        <taxon>Tracheophyta</taxon>
        <taxon>Spermatophyta</taxon>
        <taxon>Magnoliopsida</taxon>
        <taxon>eudicotyledons</taxon>
        <taxon>Gunneridae</taxon>
        <taxon>Pentapetalae</taxon>
        <taxon>rosids</taxon>
        <taxon>fabids</taxon>
        <taxon>Malpighiales</taxon>
        <taxon>Linaceae</taxon>
        <taxon>Linum</taxon>
    </lineage>
</organism>
<evidence type="ECO:0000259" key="16">
    <source>
        <dbReference type="PROSITE" id="PS50878"/>
    </source>
</evidence>
<dbReference type="PROSITE" id="PS50994">
    <property type="entry name" value="INTEGRASE"/>
    <property type="match status" value="1"/>
</dbReference>
<dbReference type="Pfam" id="PF17919">
    <property type="entry name" value="RT_RNaseH_2"/>
    <property type="match status" value="1"/>
</dbReference>
<dbReference type="GO" id="GO:0015074">
    <property type="term" value="P:DNA integration"/>
    <property type="evidence" value="ECO:0007669"/>
    <property type="project" value="UniProtKB-KW"/>
</dbReference>
<dbReference type="GO" id="GO:0004519">
    <property type="term" value="F:endonuclease activity"/>
    <property type="evidence" value="ECO:0007669"/>
    <property type="project" value="UniProtKB-KW"/>
</dbReference>
<evidence type="ECO:0000256" key="5">
    <source>
        <dbReference type="ARBA" id="ARBA00022723"/>
    </source>
</evidence>
<evidence type="ECO:0000259" key="17">
    <source>
        <dbReference type="PROSITE" id="PS50994"/>
    </source>
</evidence>
<evidence type="ECO:0000256" key="15">
    <source>
        <dbReference type="ARBA" id="ARBA00023268"/>
    </source>
</evidence>
<feature type="domain" description="Reverse transcriptase" evidence="16">
    <location>
        <begin position="1"/>
        <end position="104"/>
    </location>
</feature>
<proteinExistence type="predicted"/>
<evidence type="ECO:0000256" key="6">
    <source>
        <dbReference type="ARBA" id="ARBA00022750"/>
    </source>
</evidence>
<name>A0AAV2DCM6_9ROSI</name>
<protein>
    <submittedName>
        <fullName evidence="18">Uncharacterized protein</fullName>
    </submittedName>
</protein>
<dbReference type="Proteomes" id="UP001497516">
    <property type="component" value="Chromosome 2"/>
</dbReference>
<keyword evidence="12" id="KW-0239">DNA-directed DNA polymerase</keyword>
<keyword evidence="8" id="KW-0378">Hydrolase</keyword>
<dbReference type="Pfam" id="PF24626">
    <property type="entry name" value="SH3_Tf2-1"/>
    <property type="match status" value="1"/>
</dbReference>
<gene>
    <name evidence="18" type="ORF">LTRI10_LOCUS13642</name>
</gene>
<dbReference type="SUPFAM" id="SSF56672">
    <property type="entry name" value="DNA/RNA polymerases"/>
    <property type="match status" value="1"/>
</dbReference>
<dbReference type="InterPro" id="IPR012337">
    <property type="entry name" value="RNaseH-like_sf"/>
</dbReference>
<dbReference type="SUPFAM" id="SSF53098">
    <property type="entry name" value="Ribonuclease H-like"/>
    <property type="match status" value="1"/>
</dbReference>
<dbReference type="GO" id="GO:0006508">
    <property type="term" value="P:proteolysis"/>
    <property type="evidence" value="ECO:0007669"/>
    <property type="project" value="UniProtKB-KW"/>
</dbReference>
<evidence type="ECO:0000256" key="3">
    <source>
        <dbReference type="ARBA" id="ARBA00022695"/>
    </source>
</evidence>
<dbReference type="CDD" id="cd01647">
    <property type="entry name" value="RT_LTR"/>
    <property type="match status" value="1"/>
</dbReference>
<dbReference type="GO" id="GO:0003964">
    <property type="term" value="F:RNA-directed DNA polymerase activity"/>
    <property type="evidence" value="ECO:0007669"/>
    <property type="project" value="UniProtKB-KW"/>
</dbReference>
<keyword evidence="3" id="KW-0548">Nucleotidyltransferase</keyword>
<evidence type="ECO:0000313" key="19">
    <source>
        <dbReference type="Proteomes" id="UP001497516"/>
    </source>
</evidence>
<keyword evidence="2" id="KW-0808">Transferase</keyword>
<evidence type="ECO:0000256" key="2">
    <source>
        <dbReference type="ARBA" id="ARBA00022679"/>
    </source>
</evidence>
<evidence type="ECO:0000256" key="9">
    <source>
        <dbReference type="ARBA" id="ARBA00022842"/>
    </source>
</evidence>
<dbReference type="Gene3D" id="3.30.70.270">
    <property type="match status" value="2"/>
</dbReference>
<dbReference type="GO" id="GO:0003887">
    <property type="term" value="F:DNA-directed DNA polymerase activity"/>
    <property type="evidence" value="ECO:0007669"/>
    <property type="project" value="UniProtKB-KW"/>
</dbReference>
<reference evidence="18 19" key="1">
    <citation type="submission" date="2024-04" db="EMBL/GenBank/DDBJ databases">
        <authorList>
            <person name="Fracassetti M."/>
        </authorList>
    </citation>
    <scope>NUCLEOTIDE SEQUENCE [LARGE SCALE GENOMIC DNA]</scope>
</reference>
<keyword evidence="19" id="KW-1185">Reference proteome</keyword>
<accession>A0AAV2DCM6</accession>
<dbReference type="Gene3D" id="3.10.20.370">
    <property type="match status" value="1"/>
</dbReference>
<keyword evidence="15" id="KW-0511">Multifunctional enzyme</keyword>
<evidence type="ECO:0000256" key="10">
    <source>
        <dbReference type="ARBA" id="ARBA00022908"/>
    </source>
</evidence>
<keyword evidence="1" id="KW-0645">Protease</keyword>
<dbReference type="GO" id="GO:0006310">
    <property type="term" value="P:DNA recombination"/>
    <property type="evidence" value="ECO:0007669"/>
    <property type="project" value="UniProtKB-KW"/>
</dbReference>
<dbReference type="Pfam" id="PF00665">
    <property type="entry name" value="rve"/>
    <property type="match status" value="1"/>
</dbReference>
<dbReference type="Pfam" id="PF17921">
    <property type="entry name" value="Integrase_H2C2"/>
    <property type="match status" value="1"/>
</dbReference>
<keyword evidence="13" id="KW-0238">DNA-binding</keyword>
<dbReference type="CDD" id="cd09274">
    <property type="entry name" value="RNase_HI_RT_Ty3"/>
    <property type="match status" value="1"/>
</dbReference>
<dbReference type="PANTHER" id="PTHR37984:SF5">
    <property type="entry name" value="PROTEIN NYNRIN-LIKE"/>
    <property type="match status" value="1"/>
</dbReference>
<keyword evidence="14" id="KW-0233">DNA recombination</keyword>
<dbReference type="PROSITE" id="PS50878">
    <property type="entry name" value="RT_POL"/>
    <property type="match status" value="1"/>
</dbReference>
<evidence type="ECO:0000256" key="14">
    <source>
        <dbReference type="ARBA" id="ARBA00023172"/>
    </source>
</evidence>
<keyword evidence="10" id="KW-0229">DNA integration</keyword>
<dbReference type="EMBL" id="OZ034815">
    <property type="protein sequence ID" value="CAL1371586.1"/>
    <property type="molecule type" value="Genomic_DNA"/>
</dbReference>
<dbReference type="InterPro" id="IPR000477">
    <property type="entry name" value="RT_dom"/>
</dbReference>
<keyword evidence="7" id="KW-0255">Endonuclease</keyword>
<dbReference type="InterPro" id="IPR056924">
    <property type="entry name" value="SH3_Tf2-1"/>
</dbReference>
<keyword evidence="6" id="KW-0064">Aspartyl protease</keyword>
<dbReference type="AlphaFoldDB" id="A0AAV2DCM6"/>
<keyword evidence="4" id="KW-0540">Nuclease</keyword>
<dbReference type="FunFam" id="3.30.70.270:FF:000003">
    <property type="entry name" value="Transposon Ty3-G Gag-Pol polyprotein"/>
    <property type="match status" value="1"/>
</dbReference>
<dbReference type="Gene3D" id="1.10.340.70">
    <property type="match status" value="1"/>
</dbReference>
<dbReference type="InterPro" id="IPR041588">
    <property type="entry name" value="Integrase_H2C2"/>
</dbReference>
<dbReference type="InterPro" id="IPR043502">
    <property type="entry name" value="DNA/RNA_pol_sf"/>
</dbReference>